<dbReference type="AlphaFoldDB" id="A0A834YHT6"/>
<name>A0A834YHT6_TETSI</name>
<keyword evidence="3" id="KW-1185">Reference proteome</keyword>
<feature type="transmembrane region" description="Helical" evidence="1">
    <location>
        <begin position="100"/>
        <end position="123"/>
    </location>
</feature>
<keyword evidence="1" id="KW-0812">Transmembrane</keyword>
<evidence type="ECO:0000313" key="2">
    <source>
        <dbReference type="EMBL" id="KAF8388325.1"/>
    </source>
</evidence>
<accession>A0A834YHT6</accession>
<keyword evidence="1" id="KW-0472">Membrane</keyword>
<evidence type="ECO:0000313" key="3">
    <source>
        <dbReference type="Proteomes" id="UP000655225"/>
    </source>
</evidence>
<evidence type="ECO:0000256" key="1">
    <source>
        <dbReference type="SAM" id="Phobius"/>
    </source>
</evidence>
<organism evidence="2 3">
    <name type="scientific">Tetracentron sinense</name>
    <name type="common">Spur-leaf</name>
    <dbReference type="NCBI Taxonomy" id="13715"/>
    <lineage>
        <taxon>Eukaryota</taxon>
        <taxon>Viridiplantae</taxon>
        <taxon>Streptophyta</taxon>
        <taxon>Embryophyta</taxon>
        <taxon>Tracheophyta</taxon>
        <taxon>Spermatophyta</taxon>
        <taxon>Magnoliopsida</taxon>
        <taxon>Trochodendrales</taxon>
        <taxon>Trochodendraceae</taxon>
        <taxon>Tetracentron</taxon>
    </lineage>
</organism>
<gene>
    <name evidence="2" type="ORF">HHK36_026991</name>
</gene>
<dbReference type="OMA" id="EVIMIVM"/>
<proteinExistence type="predicted"/>
<comment type="caution">
    <text evidence="2">The sequence shown here is derived from an EMBL/GenBank/DDBJ whole genome shotgun (WGS) entry which is preliminary data.</text>
</comment>
<dbReference type="OrthoDB" id="723894at2759"/>
<protein>
    <submittedName>
        <fullName evidence="2">Uncharacterized protein</fullName>
    </submittedName>
</protein>
<dbReference type="EMBL" id="JABCRI010000020">
    <property type="protein sequence ID" value="KAF8388325.1"/>
    <property type="molecule type" value="Genomic_DNA"/>
</dbReference>
<dbReference type="Proteomes" id="UP000655225">
    <property type="component" value="Unassembled WGS sequence"/>
</dbReference>
<sequence length="137" mass="15376">MRTSCCRSFLAFLLKFLNFLHTFVGVSIIIYSVWMLYQWNKHAWIPPPSAPSPDSLVPPLLNSQMLRFSDQNLPLNLVIDMVSGIDDEIHFGFEKLPCPWFIYSFMGVGILLCSIACIGHIAAEAINGCCLCFVSSL</sequence>
<feature type="transmembrane region" description="Helical" evidence="1">
    <location>
        <begin position="12"/>
        <end position="37"/>
    </location>
</feature>
<keyword evidence="1" id="KW-1133">Transmembrane helix</keyword>
<reference evidence="2 3" key="1">
    <citation type="submission" date="2020-04" db="EMBL/GenBank/DDBJ databases">
        <title>Plant Genome Project.</title>
        <authorList>
            <person name="Zhang R.-G."/>
        </authorList>
    </citation>
    <scope>NUCLEOTIDE SEQUENCE [LARGE SCALE GENOMIC DNA]</scope>
    <source>
        <strain evidence="2">YNK0</strain>
        <tissue evidence="2">Leaf</tissue>
    </source>
</reference>